<keyword evidence="2" id="KW-1185">Reference proteome</keyword>
<protein>
    <submittedName>
        <fullName evidence="1">Uncharacterized protein</fullName>
    </submittedName>
</protein>
<organism evidence="1 2">
    <name type="scientific">Trichoderma lentiforme</name>
    <dbReference type="NCBI Taxonomy" id="1567552"/>
    <lineage>
        <taxon>Eukaryota</taxon>
        <taxon>Fungi</taxon>
        <taxon>Dikarya</taxon>
        <taxon>Ascomycota</taxon>
        <taxon>Pezizomycotina</taxon>
        <taxon>Sordariomycetes</taxon>
        <taxon>Hypocreomycetidae</taxon>
        <taxon>Hypocreales</taxon>
        <taxon>Hypocreaceae</taxon>
        <taxon>Trichoderma</taxon>
    </lineage>
</organism>
<dbReference type="EMBL" id="QLNT01000002">
    <property type="protein sequence ID" value="KAF3076686.1"/>
    <property type="molecule type" value="Genomic_DNA"/>
</dbReference>
<gene>
    <name evidence="1" type="ORF">CFAM422_001309</name>
</gene>
<reference evidence="1 2" key="1">
    <citation type="submission" date="2018-06" db="EMBL/GenBank/DDBJ databases">
        <title>Genome analysis of cellulolytic fungus Trichoderma lentiforme CFAM-422.</title>
        <authorList>
            <person name="Steindorff A.S."/>
            <person name="Formighieri E.F."/>
            <person name="Midorikawa G.E.O."/>
            <person name="Tamietti M.S."/>
            <person name="Ramos E.Z."/>
            <person name="Silva A.S."/>
            <person name="Bon E.P.S."/>
            <person name="Mendes T.D."/>
            <person name="Damaso M.C.T."/>
            <person name="Favaro L.C.L."/>
        </authorList>
    </citation>
    <scope>NUCLEOTIDE SEQUENCE [LARGE SCALE GENOMIC DNA]</scope>
    <source>
        <strain evidence="1 2">CFAM-422</strain>
    </source>
</reference>
<dbReference type="Proteomes" id="UP000801864">
    <property type="component" value="Unassembled WGS sequence"/>
</dbReference>
<evidence type="ECO:0000313" key="2">
    <source>
        <dbReference type="Proteomes" id="UP000801864"/>
    </source>
</evidence>
<evidence type="ECO:0000313" key="1">
    <source>
        <dbReference type="EMBL" id="KAF3076686.1"/>
    </source>
</evidence>
<name>A0A9P4XM51_9HYPO</name>
<proteinExistence type="predicted"/>
<comment type="caution">
    <text evidence="1">The sequence shown here is derived from an EMBL/GenBank/DDBJ whole genome shotgun (WGS) entry which is preliminary data.</text>
</comment>
<dbReference type="AlphaFoldDB" id="A0A9P4XM51"/>
<sequence length="200" mass="22750">MVGIQQRQHVLDLSTSLAHVIFPSTLNHPHIITKQHLVKGDSLLAQLNQVLYRLVPQLRQIGNPSQFPLPPRRVDPPFPSVLLRLGYLIVVCRIRYLDPPRHVSLFKLAVQFSQCLLAIVPAAALENAHKHIIRAKSFRKLNDRIVPVFFQHLCVVPVHARNVYPLAWSRSPAAAAQEVFSVTMDDFVVDSKYIEEIDHE</sequence>
<accession>A0A9P4XM51</accession>